<reference evidence="3" key="1">
    <citation type="submission" date="2023-07" db="EMBL/GenBank/DDBJ databases">
        <title>30 novel species of actinomycetes from the DSMZ collection.</title>
        <authorList>
            <person name="Nouioui I."/>
        </authorList>
    </citation>
    <scope>NUCLEOTIDE SEQUENCE [LARGE SCALE GENOMIC DNA]</scope>
    <source>
        <strain evidence="3">DSM 41979</strain>
    </source>
</reference>
<dbReference type="Proteomes" id="UP001183610">
    <property type="component" value="Unassembled WGS sequence"/>
</dbReference>
<gene>
    <name evidence="2" type="ORF">RM698_32315</name>
</gene>
<evidence type="ECO:0000313" key="2">
    <source>
        <dbReference type="EMBL" id="MDT0413700.1"/>
    </source>
</evidence>
<evidence type="ECO:0000313" key="3">
    <source>
        <dbReference type="Proteomes" id="UP001183610"/>
    </source>
</evidence>
<organism evidence="2 3">
    <name type="scientific">Streptomyces evansiae</name>
    <dbReference type="NCBI Taxonomy" id="3075535"/>
    <lineage>
        <taxon>Bacteria</taxon>
        <taxon>Bacillati</taxon>
        <taxon>Actinomycetota</taxon>
        <taxon>Actinomycetes</taxon>
        <taxon>Kitasatosporales</taxon>
        <taxon>Streptomycetaceae</taxon>
        <taxon>Streptomyces</taxon>
    </lineage>
</organism>
<keyword evidence="3" id="KW-1185">Reference proteome</keyword>
<evidence type="ECO:0000256" key="1">
    <source>
        <dbReference type="SAM" id="MobiDB-lite"/>
    </source>
</evidence>
<comment type="caution">
    <text evidence="2">The sequence shown here is derived from an EMBL/GenBank/DDBJ whole genome shotgun (WGS) entry which is preliminary data.</text>
</comment>
<accession>A0ABU2REJ5</accession>
<proteinExistence type="predicted"/>
<dbReference type="EMBL" id="JAVRET010000175">
    <property type="protein sequence ID" value="MDT0413700.1"/>
    <property type="molecule type" value="Genomic_DNA"/>
</dbReference>
<dbReference type="InterPro" id="IPR029074">
    <property type="entry name" value="Imm49"/>
</dbReference>
<dbReference type="RefSeq" id="WP_010276343.1">
    <property type="nucleotide sequence ID" value="NZ_JAVRET010000175.1"/>
</dbReference>
<feature type="region of interest" description="Disordered" evidence="1">
    <location>
        <begin position="1"/>
        <end position="26"/>
    </location>
</feature>
<dbReference type="Pfam" id="PF15575">
    <property type="entry name" value="Imm49"/>
    <property type="match status" value="1"/>
</dbReference>
<name>A0ABU2REJ5_9ACTN</name>
<sequence>MVRSPYAAESAGDSEKEVAEDAESPEDTAGFFSLPLLAMACLAHDAGFPIDVESPYIPRFLLSGEWVGEFPT</sequence>
<protein>
    <submittedName>
        <fullName evidence="2">Imm49 family immunity protein</fullName>
    </submittedName>
</protein>